<organism evidence="6 7">
    <name type="scientific">Pseudaestuariivita atlantica</name>
    <dbReference type="NCBI Taxonomy" id="1317121"/>
    <lineage>
        <taxon>Bacteria</taxon>
        <taxon>Pseudomonadati</taxon>
        <taxon>Pseudomonadota</taxon>
        <taxon>Alphaproteobacteria</taxon>
        <taxon>Rhodobacterales</taxon>
        <taxon>Paracoccaceae</taxon>
        <taxon>Pseudaestuariivita</taxon>
    </lineage>
</organism>
<evidence type="ECO:0000256" key="2">
    <source>
        <dbReference type="ARBA" id="ARBA00022692"/>
    </source>
</evidence>
<keyword evidence="3 5" id="KW-1133">Transmembrane helix</keyword>
<evidence type="ECO:0000256" key="5">
    <source>
        <dbReference type="SAM" id="Phobius"/>
    </source>
</evidence>
<sequence>MAAEQSPLFIGLVRPPKLIGLPIMYAMVWLFGSVLLFLWIQHWAVAIAAAAAYPALWKAADWDPNFLDVVATTLQETPPTANRRIHGGDSYAP</sequence>
<protein>
    <submittedName>
        <fullName evidence="6">Type IV secretion protein VirB3</fullName>
    </submittedName>
</protein>
<dbReference type="AlphaFoldDB" id="A0A0L1JJ79"/>
<name>A0A0L1JJ79_9RHOB</name>
<proteinExistence type="predicted"/>
<keyword evidence="2 5" id="KW-0812">Transmembrane</keyword>
<evidence type="ECO:0000256" key="3">
    <source>
        <dbReference type="ARBA" id="ARBA00022989"/>
    </source>
</evidence>
<dbReference type="GO" id="GO:0016020">
    <property type="term" value="C:membrane"/>
    <property type="evidence" value="ECO:0007669"/>
    <property type="project" value="UniProtKB-SubCell"/>
</dbReference>
<dbReference type="EMBL" id="AQQZ01000028">
    <property type="protein sequence ID" value="KNG91825.1"/>
    <property type="molecule type" value="Genomic_DNA"/>
</dbReference>
<comment type="caution">
    <text evidence="6">The sequence shown here is derived from an EMBL/GenBank/DDBJ whole genome shotgun (WGS) entry which is preliminary data.</text>
</comment>
<evidence type="ECO:0000313" key="7">
    <source>
        <dbReference type="Proteomes" id="UP000036938"/>
    </source>
</evidence>
<evidence type="ECO:0000313" key="6">
    <source>
        <dbReference type="EMBL" id="KNG91825.1"/>
    </source>
</evidence>
<accession>A0A0L1JJ79</accession>
<gene>
    <name evidence="6" type="ORF">ATO11_20605</name>
</gene>
<dbReference type="STRING" id="1317121.ATO11_20605"/>
<dbReference type="Proteomes" id="UP000036938">
    <property type="component" value="Unassembled WGS sequence"/>
</dbReference>
<dbReference type="PATRIC" id="fig|1317121.7.peg.1895"/>
<keyword evidence="7" id="KW-1185">Reference proteome</keyword>
<keyword evidence="4 5" id="KW-0472">Membrane</keyword>
<evidence type="ECO:0000256" key="4">
    <source>
        <dbReference type="ARBA" id="ARBA00023136"/>
    </source>
</evidence>
<dbReference type="Pfam" id="PF05101">
    <property type="entry name" value="VirB3"/>
    <property type="match status" value="1"/>
</dbReference>
<reference evidence="6 7" key="1">
    <citation type="journal article" date="2015" name="Int. J. Syst. Evol. Microbiol.">
        <title>Aestuariivita atlantica sp. nov., isolated from deep sea sediment of the Atlantic Ocean.</title>
        <authorList>
            <person name="Li G."/>
            <person name="Lai Q."/>
            <person name="Du Y."/>
            <person name="Liu X."/>
            <person name="Sun F."/>
            <person name="Shao Z."/>
        </authorList>
    </citation>
    <scope>NUCLEOTIDE SEQUENCE [LARGE SCALE GENOMIC DNA]</scope>
    <source>
        <strain evidence="6 7">22II-S11-z3</strain>
    </source>
</reference>
<dbReference type="RefSeq" id="WP_050532789.1">
    <property type="nucleotide sequence ID" value="NZ_AQQZ01000028.1"/>
</dbReference>
<dbReference type="OrthoDB" id="7923381at2"/>
<dbReference type="InterPro" id="IPR007792">
    <property type="entry name" value="T4SS_VirB3/TrbD/AvhB"/>
</dbReference>
<comment type="subcellular location">
    <subcellularLocation>
        <location evidence="1">Membrane</location>
    </subcellularLocation>
</comment>
<evidence type="ECO:0000256" key="1">
    <source>
        <dbReference type="ARBA" id="ARBA00004370"/>
    </source>
</evidence>
<feature type="transmembrane region" description="Helical" evidence="5">
    <location>
        <begin position="18"/>
        <end position="40"/>
    </location>
</feature>